<keyword evidence="1" id="KW-0175">Coiled coil</keyword>
<feature type="transmembrane region" description="Helical" evidence="3">
    <location>
        <begin position="29"/>
        <end position="50"/>
    </location>
</feature>
<evidence type="ECO:0000256" key="1">
    <source>
        <dbReference type="SAM" id="Coils"/>
    </source>
</evidence>
<keyword evidence="3" id="KW-1133">Transmembrane helix</keyword>
<protein>
    <recommendedName>
        <fullName evidence="6">Polyketide synthase</fullName>
    </recommendedName>
</protein>
<evidence type="ECO:0000256" key="2">
    <source>
        <dbReference type="SAM" id="MobiDB-lite"/>
    </source>
</evidence>
<dbReference type="EMBL" id="SJPI01000001">
    <property type="protein sequence ID" value="TWT54276.1"/>
    <property type="molecule type" value="Genomic_DNA"/>
</dbReference>
<dbReference type="Proteomes" id="UP000316598">
    <property type="component" value="Unassembled WGS sequence"/>
</dbReference>
<evidence type="ECO:0000313" key="4">
    <source>
        <dbReference type="EMBL" id="TWT54276.1"/>
    </source>
</evidence>
<comment type="caution">
    <text evidence="4">The sequence shown here is derived from an EMBL/GenBank/DDBJ whole genome shotgun (WGS) entry which is preliminary data.</text>
</comment>
<reference evidence="4 5" key="1">
    <citation type="submission" date="2019-02" db="EMBL/GenBank/DDBJ databases">
        <title>Deep-cultivation of Planctomycetes and their phenomic and genomic characterization uncovers novel biology.</title>
        <authorList>
            <person name="Wiegand S."/>
            <person name="Jogler M."/>
            <person name="Boedeker C."/>
            <person name="Pinto D."/>
            <person name="Vollmers J."/>
            <person name="Rivas-Marin E."/>
            <person name="Kohn T."/>
            <person name="Peeters S.H."/>
            <person name="Heuer A."/>
            <person name="Rast P."/>
            <person name="Oberbeckmann S."/>
            <person name="Bunk B."/>
            <person name="Jeske O."/>
            <person name="Meyerdierks A."/>
            <person name="Storesund J.E."/>
            <person name="Kallscheuer N."/>
            <person name="Luecker S."/>
            <person name="Lage O.M."/>
            <person name="Pohl T."/>
            <person name="Merkel B.J."/>
            <person name="Hornburger P."/>
            <person name="Mueller R.-W."/>
            <person name="Bruemmer F."/>
            <person name="Labrenz M."/>
            <person name="Spormann A.M."/>
            <person name="Op Den Camp H."/>
            <person name="Overmann J."/>
            <person name="Amann R."/>
            <person name="Jetten M.S.M."/>
            <person name="Mascher T."/>
            <person name="Medema M.H."/>
            <person name="Devos D.P."/>
            <person name="Kaster A.-K."/>
            <person name="Ovreas L."/>
            <person name="Rohde M."/>
            <person name="Galperin M.Y."/>
            <person name="Jogler C."/>
        </authorList>
    </citation>
    <scope>NUCLEOTIDE SEQUENCE [LARGE SCALE GENOMIC DNA]</scope>
    <source>
        <strain evidence="4 5">Pla22</strain>
    </source>
</reference>
<dbReference type="OrthoDB" id="256197at2"/>
<gene>
    <name evidence="4" type="ORF">Pla22_19180</name>
</gene>
<dbReference type="AlphaFoldDB" id="A0A5C5WUB0"/>
<keyword evidence="3" id="KW-0812">Transmembrane</keyword>
<evidence type="ECO:0000256" key="3">
    <source>
        <dbReference type="SAM" id="Phobius"/>
    </source>
</evidence>
<keyword evidence="3" id="KW-0472">Membrane</keyword>
<evidence type="ECO:0008006" key="6">
    <source>
        <dbReference type="Google" id="ProtNLM"/>
    </source>
</evidence>
<accession>A0A5C5WUB0</accession>
<keyword evidence="5" id="KW-1185">Reference proteome</keyword>
<feature type="region of interest" description="Disordered" evidence="2">
    <location>
        <begin position="633"/>
        <end position="661"/>
    </location>
</feature>
<feature type="transmembrane region" description="Helical" evidence="3">
    <location>
        <begin position="166"/>
        <end position="187"/>
    </location>
</feature>
<evidence type="ECO:0000313" key="5">
    <source>
        <dbReference type="Proteomes" id="UP000316598"/>
    </source>
</evidence>
<name>A0A5C5WUB0_9BACT</name>
<feature type="coiled-coil region" evidence="1">
    <location>
        <begin position="600"/>
        <end position="631"/>
    </location>
</feature>
<dbReference type="RefSeq" id="WP_146514348.1">
    <property type="nucleotide sequence ID" value="NZ_SJPI01000001.1"/>
</dbReference>
<sequence precursor="true">MPTSPASSGYLDPRLTQLLEGLRHRVRRYVVWDSVLALAAVVLTAFWLGLALDYLPVVMGGTEMPWLARLLLLVVVAVVLVFIATKMLFGRLNRPLPDDSLALLVERHHPDLGGRLVTAVQLNRPGRDGDSHSAKLLRHVHDEAADAIDRVDPAKVFRLEPLIRKAMIVAPLLLMAVLMLVISPQAFGRAASRLTLLSDEPWPRRAHLEMVGVELPVVTAADNQNAEPQLVAFENKVVRLPRGSSGSLRIRAKADGDAELPVVCTVYYQTIPSDNASNANSAAGVVSSGQTNMRRVGRVIDGYQSFLLDGPPLASLSDSVEFYVRGLDDRLDGFRIEAVTPPAVADMKVRVRYPQYLQSDPVAASTGDRPDWDLESSYQSGLRVAEGSDVTLVATSSMPLGDADVMVKSINEQPVPFTTEYSDDRTELRLRINNFTNATTVSIVPRDVSGISAQAPYRYFLGVVLDEPPELKMKLIGIGSAVTPIAKIPVEASVIDDYGVQRLVVSVTPTKAGEEQPETGADDEVSLQVASRTPGIDRDGDAKTELDLRDLIANGELPELVPDDAINVIGEASDRYNLSGNHLTRSEIFRLQVVTPEKLLALLERRELALRARLEQTIDETRNLRDALSLLQRGFDSEKPTSTPDAEESTASDNQADTDEVRKNQVRRLRVQQSGLQASKTSEELSGIAASLEDLLLEMVNNRVDSVDRRERIGVGVRDPLRRIVEVPLAKLSEQIVDVERLIGDDEAAKSKTRDAVTTAEDVLLQLTAVLDKMLDLESYNEILDMVRGLIDDQDELLEDTKSERKKRVLDLFQ</sequence>
<organism evidence="4 5">
    <name type="scientific">Rubripirellula amarantea</name>
    <dbReference type="NCBI Taxonomy" id="2527999"/>
    <lineage>
        <taxon>Bacteria</taxon>
        <taxon>Pseudomonadati</taxon>
        <taxon>Planctomycetota</taxon>
        <taxon>Planctomycetia</taxon>
        <taxon>Pirellulales</taxon>
        <taxon>Pirellulaceae</taxon>
        <taxon>Rubripirellula</taxon>
    </lineage>
</organism>
<proteinExistence type="predicted"/>
<feature type="transmembrane region" description="Helical" evidence="3">
    <location>
        <begin position="70"/>
        <end position="89"/>
    </location>
</feature>